<sequence length="243" mass="27745">MKLSTSLVAIKKISCNKPRSNFDDDKLEQAAQLILECEGVINPIVVRRTSLQSFELVDGYFEYHAAARAREIDPRKGEMIGVFIIEDENEEILTKQVQLFRQPKSDTSTPSNLTVQDLEKLINNLESRFDKLTTQLFDQASANARLENEVKDLKKQIAKKVDPLEVFQKLKPFEMAEKLVNAGVNSKRASQIAEVVEIERKKEQFQSLNDVVERVKIPHGKKTQRAISSEKMLDIVDIWSKNS</sequence>
<gene>
    <name evidence="3" type="ORF">H6G59_16980</name>
</gene>
<dbReference type="InterPro" id="IPR003115">
    <property type="entry name" value="ParB_N"/>
</dbReference>
<accession>A0ABR8FH51</accession>
<keyword evidence="1" id="KW-0175">Coiled coil</keyword>
<dbReference type="EMBL" id="JACJST010000016">
    <property type="protein sequence ID" value="MBD2569555.1"/>
    <property type="molecule type" value="Genomic_DNA"/>
</dbReference>
<keyword evidence="4" id="KW-1185">Reference proteome</keyword>
<feature type="coiled-coil region" evidence="1">
    <location>
        <begin position="115"/>
        <end position="156"/>
    </location>
</feature>
<name>A0ABR8FH51_9NOST</name>
<dbReference type="Proteomes" id="UP000640531">
    <property type="component" value="Unassembled WGS sequence"/>
</dbReference>
<proteinExistence type="predicted"/>
<dbReference type="InterPro" id="IPR036086">
    <property type="entry name" value="ParB/Sulfiredoxin_sf"/>
</dbReference>
<dbReference type="Pfam" id="PF02195">
    <property type="entry name" value="ParB_N"/>
    <property type="match status" value="1"/>
</dbReference>
<evidence type="ECO:0000313" key="3">
    <source>
        <dbReference type="EMBL" id="MBD2569555.1"/>
    </source>
</evidence>
<feature type="domain" description="ParB-like N-terminal" evidence="2">
    <location>
        <begin position="8"/>
        <end position="69"/>
    </location>
</feature>
<comment type="caution">
    <text evidence="3">The sequence shown here is derived from an EMBL/GenBank/DDBJ whole genome shotgun (WGS) entry which is preliminary data.</text>
</comment>
<evidence type="ECO:0000256" key="1">
    <source>
        <dbReference type="SAM" id="Coils"/>
    </source>
</evidence>
<evidence type="ECO:0000259" key="2">
    <source>
        <dbReference type="Pfam" id="PF02195"/>
    </source>
</evidence>
<dbReference type="RefSeq" id="WP_190716463.1">
    <property type="nucleotide sequence ID" value="NZ_JACJST010000016.1"/>
</dbReference>
<evidence type="ECO:0000313" key="4">
    <source>
        <dbReference type="Proteomes" id="UP000640531"/>
    </source>
</evidence>
<dbReference type="SUPFAM" id="SSF110849">
    <property type="entry name" value="ParB/Sulfiredoxin"/>
    <property type="match status" value="1"/>
</dbReference>
<protein>
    <submittedName>
        <fullName evidence="3">ParB N-terminal domain-containing protein</fullName>
    </submittedName>
</protein>
<organism evidence="3 4">
    <name type="scientific">Anabaena lutea FACHB-196</name>
    <dbReference type="NCBI Taxonomy" id="2692881"/>
    <lineage>
        <taxon>Bacteria</taxon>
        <taxon>Bacillati</taxon>
        <taxon>Cyanobacteriota</taxon>
        <taxon>Cyanophyceae</taxon>
        <taxon>Nostocales</taxon>
        <taxon>Nostocaceae</taxon>
        <taxon>Anabaena</taxon>
    </lineage>
</organism>
<reference evidence="3 4" key="1">
    <citation type="journal article" date="2020" name="ISME J.">
        <title>Comparative genomics reveals insights into cyanobacterial evolution and habitat adaptation.</title>
        <authorList>
            <person name="Chen M.Y."/>
            <person name="Teng W.K."/>
            <person name="Zhao L."/>
            <person name="Hu C.X."/>
            <person name="Zhou Y.K."/>
            <person name="Han B.P."/>
            <person name="Song L.R."/>
            <person name="Shu W.S."/>
        </authorList>
    </citation>
    <scope>NUCLEOTIDE SEQUENCE [LARGE SCALE GENOMIC DNA]</scope>
    <source>
        <strain evidence="3 4">FACHB-196</strain>
    </source>
</reference>
<dbReference type="Gene3D" id="3.90.1530.10">
    <property type="entry name" value="Conserved hypothetical protein from pyrococcus furiosus pfu- 392566-001, ParB domain"/>
    <property type="match status" value="1"/>
</dbReference>